<dbReference type="EMBL" id="JAYWIO010000003">
    <property type="protein sequence ID" value="KAK7273578.1"/>
    <property type="molecule type" value="Genomic_DNA"/>
</dbReference>
<dbReference type="Proteomes" id="UP001372338">
    <property type="component" value="Unassembled WGS sequence"/>
</dbReference>
<reference evidence="2 3" key="1">
    <citation type="submission" date="2024-01" db="EMBL/GenBank/DDBJ databases">
        <title>The genomes of 5 underutilized Papilionoideae crops provide insights into root nodulation and disease resistanc.</title>
        <authorList>
            <person name="Yuan L."/>
        </authorList>
    </citation>
    <scope>NUCLEOTIDE SEQUENCE [LARGE SCALE GENOMIC DNA]</scope>
    <source>
        <strain evidence="2">ZHUSHIDOU_FW_LH</strain>
        <tissue evidence="2">Leaf</tissue>
    </source>
</reference>
<organism evidence="2 3">
    <name type="scientific">Crotalaria pallida</name>
    <name type="common">Smooth rattlebox</name>
    <name type="synonym">Crotalaria striata</name>
    <dbReference type="NCBI Taxonomy" id="3830"/>
    <lineage>
        <taxon>Eukaryota</taxon>
        <taxon>Viridiplantae</taxon>
        <taxon>Streptophyta</taxon>
        <taxon>Embryophyta</taxon>
        <taxon>Tracheophyta</taxon>
        <taxon>Spermatophyta</taxon>
        <taxon>Magnoliopsida</taxon>
        <taxon>eudicotyledons</taxon>
        <taxon>Gunneridae</taxon>
        <taxon>Pentapetalae</taxon>
        <taxon>rosids</taxon>
        <taxon>fabids</taxon>
        <taxon>Fabales</taxon>
        <taxon>Fabaceae</taxon>
        <taxon>Papilionoideae</taxon>
        <taxon>50 kb inversion clade</taxon>
        <taxon>genistoids sensu lato</taxon>
        <taxon>core genistoids</taxon>
        <taxon>Crotalarieae</taxon>
        <taxon>Crotalaria</taxon>
    </lineage>
</organism>
<keyword evidence="1" id="KW-0472">Membrane</keyword>
<comment type="caution">
    <text evidence="2">The sequence shown here is derived from an EMBL/GenBank/DDBJ whole genome shotgun (WGS) entry which is preliminary data.</text>
</comment>
<sequence length="174" mass="20208">MYLWPMRKRKELLIMLYSTNLLTVTSVASASIFWVLSFFLLFFLLGVLFSWDSIKAGVIQHRFVITKALLCNASATEFASQQMWLKTTLQLRMFANRRSTRTRVGANTNLLYEVDGNKRVSLKHNVRKTPQAITKQAPRRAPHNSAWAKQRLELTLDEKKTTNKKARGNLWYRA</sequence>
<keyword evidence="1" id="KW-0812">Transmembrane</keyword>
<keyword evidence="1" id="KW-1133">Transmembrane helix</keyword>
<name>A0AAN9IAH0_CROPI</name>
<proteinExistence type="predicted"/>
<accession>A0AAN9IAH0</accession>
<keyword evidence="3" id="KW-1185">Reference proteome</keyword>
<evidence type="ECO:0000256" key="1">
    <source>
        <dbReference type="SAM" id="Phobius"/>
    </source>
</evidence>
<protein>
    <submittedName>
        <fullName evidence="2">Uncharacterized protein</fullName>
    </submittedName>
</protein>
<feature type="transmembrane region" description="Helical" evidence="1">
    <location>
        <begin position="21"/>
        <end position="51"/>
    </location>
</feature>
<dbReference type="AlphaFoldDB" id="A0AAN9IAH0"/>
<evidence type="ECO:0000313" key="3">
    <source>
        <dbReference type="Proteomes" id="UP001372338"/>
    </source>
</evidence>
<gene>
    <name evidence="2" type="ORF">RIF29_14634</name>
</gene>
<evidence type="ECO:0000313" key="2">
    <source>
        <dbReference type="EMBL" id="KAK7273578.1"/>
    </source>
</evidence>